<keyword evidence="2" id="KW-0808">Transferase</keyword>
<evidence type="ECO:0000256" key="2">
    <source>
        <dbReference type="ARBA" id="ARBA00022679"/>
    </source>
</evidence>
<dbReference type="PANTHER" id="PTHR24355:SF18">
    <property type="entry name" value="G PROTEIN-COUPLED RECEPTOR KINASE"/>
    <property type="match status" value="1"/>
</dbReference>
<dbReference type="PROSITE" id="PS00108">
    <property type="entry name" value="PROTEIN_KINASE_ST"/>
    <property type="match status" value="1"/>
</dbReference>
<dbReference type="AlphaFoldDB" id="A0A9W7AHE6"/>
<dbReference type="Proteomes" id="UP001165085">
    <property type="component" value="Unassembled WGS sequence"/>
</dbReference>
<keyword evidence="1" id="KW-0723">Serine/threonine-protein kinase</keyword>
<name>A0A9W7AHE6_9STRA</name>
<keyword evidence="5 6" id="KW-0067">ATP-binding</keyword>
<dbReference type="Gene3D" id="3.30.200.20">
    <property type="entry name" value="Phosphorylase Kinase, domain 1"/>
    <property type="match status" value="1"/>
</dbReference>
<keyword evidence="3 6" id="KW-0547">Nucleotide-binding</keyword>
<protein>
    <recommendedName>
        <fullName evidence="11">G protein-coupled receptor kinase</fullName>
    </recommendedName>
</protein>
<evidence type="ECO:0000256" key="6">
    <source>
        <dbReference type="PROSITE-ProRule" id="PRU10141"/>
    </source>
</evidence>
<evidence type="ECO:0000256" key="5">
    <source>
        <dbReference type="ARBA" id="ARBA00022840"/>
    </source>
</evidence>
<dbReference type="EMBL" id="BRXY01000161">
    <property type="protein sequence ID" value="GMH72891.1"/>
    <property type="molecule type" value="Genomic_DNA"/>
</dbReference>
<sequence length="586" mass="66351">MEELQDAIEDAQYVNAMTDEGPKPSKEWPYPDKQTLTDWKASKSGTFFELETLCEQSMPLYMLSRYVKEETTHSAEMLFVEDCCRYRRLYGNVARGSQCTAMVEAFGGSTEVQNIDMLESNLERKIHGSYSDADLEKMTADTIGKGTGPLALGGPLWDEAVAGHDSKNYDDHLWDKLDAVVFKQLSAKVTAGFKTSLMYEKMCQFLYLQEATVEEDDFALFRVLGRGGFGMVNGCKKCTSGKLYAMKVMNKKRVKLKRSEQLTLNERVALAAVDSPFVVSLKYAFVSDVDVFLILDLMTGGDLSFHLAQKQKFSKEEAQYYAARIMLGCQALHDEGYVYRDLKPENILMGEDGKVRITDLGLACKITKTLHGAAGTRGYWAPEMLRRDKKGKKMPYGHCVDWWSFGCMLAEFISGVCPFRSEAALKYGQDKGKTEKEKAIDLATLEMEPEWDPESFDADAADICSKLLIKDEKKRLGWNGAKELMDHPWFKEIDWEMIISDRQVPPYLPPKDVNAASQSDIGQFSEDKAFKNCKLEEKDQQVYKDWNWTNPRSFQTEVIEFLMYEKALGRPLTPPRASSGGCCQIS</sequence>
<keyword evidence="10" id="KW-1185">Reference proteome</keyword>
<dbReference type="GO" id="GO:0005524">
    <property type="term" value="F:ATP binding"/>
    <property type="evidence" value="ECO:0007669"/>
    <property type="project" value="UniProtKB-UniRule"/>
</dbReference>
<accession>A0A9W7AHE6</accession>
<evidence type="ECO:0008006" key="11">
    <source>
        <dbReference type="Google" id="ProtNLM"/>
    </source>
</evidence>
<dbReference type="InterPro" id="IPR008271">
    <property type="entry name" value="Ser/Thr_kinase_AS"/>
</dbReference>
<dbReference type="InterPro" id="IPR000961">
    <property type="entry name" value="AGC-kinase_C"/>
</dbReference>
<evidence type="ECO:0000259" key="8">
    <source>
        <dbReference type="PROSITE" id="PS51285"/>
    </source>
</evidence>
<dbReference type="Gene3D" id="1.10.510.10">
    <property type="entry name" value="Transferase(Phosphotransferase) domain 1"/>
    <property type="match status" value="1"/>
</dbReference>
<evidence type="ECO:0000259" key="7">
    <source>
        <dbReference type="PROSITE" id="PS50011"/>
    </source>
</evidence>
<dbReference type="GO" id="GO:0004674">
    <property type="term" value="F:protein serine/threonine kinase activity"/>
    <property type="evidence" value="ECO:0007669"/>
    <property type="project" value="UniProtKB-KW"/>
</dbReference>
<feature type="domain" description="AGC-kinase C-terminal" evidence="8">
    <location>
        <begin position="491"/>
        <end position="558"/>
    </location>
</feature>
<dbReference type="PROSITE" id="PS50011">
    <property type="entry name" value="PROTEIN_KINASE_DOM"/>
    <property type="match status" value="1"/>
</dbReference>
<dbReference type="PANTHER" id="PTHR24355">
    <property type="entry name" value="G PROTEIN-COUPLED RECEPTOR KINASE/RIBOSOMAL PROTEIN S6 KINASE"/>
    <property type="match status" value="1"/>
</dbReference>
<feature type="domain" description="Protein kinase" evidence="7">
    <location>
        <begin position="218"/>
        <end position="490"/>
    </location>
</feature>
<evidence type="ECO:0000313" key="9">
    <source>
        <dbReference type="EMBL" id="GMH72891.1"/>
    </source>
</evidence>
<dbReference type="PROSITE" id="PS51285">
    <property type="entry name" value="AGC_KINASE_CTER"/>
    <property type="match status" value="1"/>
</dbReference>
<organism evidence="9 10">
    <name type="scientific">Triparma strigata</name>
    <dbReference type="NCBI Taxonomy" id="1606541"/>
    <lineage>
        <taxon>Eukaryota</taxon>
        <taxon>Sar</taxon>
        <taxon>Stramenopiles</taxon>
        <taxon>Ochrophyta</taxon>
        <taxon>Bolidophyceae</taxon>
        <taxon>Parmales</taxon>
        <taxon>Triparmaceae</taxon>
        <taxon>Triparma</taxon>
    </lineage>
</organism>
<dbReference type="SMART" id="SM00220">
    <property type="entry name" value="S_TKc"/>
    <property type="match status" value="1"/>
</dbReference>
<reference evidence="10" key="1">
    <citation type="journal article" date="2023" name="Commun. Biol.">
        <title>Genome analysis of Parmales, the sister group of diatoms, reveals the evolutionary specialization of diatoms from phago-mixotrophs to photoautotrophs.</title>
        <authorList>
            <person name="Ban H."/>
            <person name="Sato S."/>
            <person name="Yoshikawa S."/>
            <person name="Yamada K."/>
            <person name="Nakamura Y."/>
            <person name="Ichinomiya M."/>
            <person name="Sato N."/>
            <person name="Blanc-Mathieu R."/>
            <person name="Endo H."/>
            <person name="Kuwata A."/>
            <person name="Ogata H."/>
        </authorList>
    </citation>
    <scope>NUCLEOTIDE SEQUENCE [LARGE SCALE GENOMIC DNA]</scope>
    <source>
        <strain evidence="10">NIES 3701</strain>
    </source>
</reference>
<evidence type="ECO:0000256" key="4">
    <source>
        <dbReference type="ARBA" id="ARBA00022777"/>
    </source>
</evidence>
<keyword evidence="4" id="KW-0418">Kinase</keyword>
<feature type="binding site" evidence="6">
    <location>
        <position position="247"/>
    </location>
    <ligand>
        <name>ATP</name>
        <dbReference type="ChEBI" id="CHEBI:30616"/>
    </ligand>
</feature>
<evidence type="ECO:0000313" key="10">
    <source>
        <dbReference type="Proteomes" id="UP001165085"/>
    </source>
</evidence>
<dbReference type="Pfam" id="PF00069">
    <property type="entry name" value="Pkinase"/>
    <property type="match status" value="1"/>
</dbReference>
<evidence type="ECO:0000256" key="3">
    <source>
        <dbReference type="ARBA" id="ARBA00022741"/>
    </source>
</evidence>
<gene>
    <name evidence="9" type="ORF">TrST_g12067</name>
</gene>
<dbReference type="InterPro" id="IPR000719">
    <property type="entry name" value="Prot_kinase_dom"/>
</dbReference>
<proteinExistence type="predicted"/>
<evidence type="ECO:0000256" key="1">
    <source>
        <dbReference type="ARBA" id="ARBA00022527"/>
    </source>
</evidence>
<dbReference type="SUPFAM" id="SSF56112">
    <property type="entry name" value="Protein kinase-like (PK-like)"/>
    <property type="match status" value="1"/>
</dbReference>
<comment type="caution">
    <text evidence="9">The sequence shown here is derived from an EMBL/GenBank/DDBJ whole genome shotgun (WGS) entry which is preliminary data.</text>
</comment>
<dbReference type="InterPro" id="IPR011009">
    <property type="entry name" value="Kinase-like_dom_sf"/>
</dbReference>
<dbReference type="OrthoDB" id="354826at2759"/>
<dbReference type="PROSITE" id="PS00107">
    <property type="entry name" value="PROTEIN_KINASE_ATP"/>
    <property type="match status" value="1"/>
</dbReference>
<dbReference type="InterPro" id="IPR017441">
    <property type="entry name" value="Protein_kinase_ATP_BS"/>
</dbReference>